<dbReference type="GeneID" id="29988212"/>
<feature type="region of interest" description="Disordered" evidence="1">
    <location>
        <begin position="53"/>
        <end position="93"/>
    </location>
</feature>
<reference evidence="2 3" key="1">
    <citation type="journal article" date="2016" name="Genome Announc.">
        <title>Draft Whole-Genome Sequence of Trichoderma gamsii T6085, a Promising Biocontrol Agent of Fusarium Head Blight on Wheat.</title>
        <authorList>
            <person name="Baroncelli R."/>
            <person name="Zapparata A."/>
            <person name="Piaggeschi G."/>
            <person name="Sarrocco S."/>
            <person name="Vannacci G."/>
        </authorList>
    </citation>
    <scope>NUCLEOTIDE SEQUENCE [LARGE SCALE GENOMIC DNA]</scope>
    <source>
        <strain evidence="2 3">T6085</strain>
    </source>
</reference>
<proteinExistence type="predicted"/>
<keyword evidence="3" id="KW-1185">Reference proteome</keyword>
<evidence type="ECO:0000313" key="2">
    <source>
        <dbReference type="EMBL" id="PON20934.1"/>
    </source>
</evidence>
<protein>
    <submittedName>
        <fullName evidence="2">Uncharacterized protein</fullName>
    </submittedName>
</protein>
<comment type="caution">
    <text evidence="2">The sequence shown here is derived from an EMBL/GenBank/DDBJ whole genome shotgun (WGS) entry which is preliminary data.</text>
</comment>
<gene>
    <name evidence="2" type="ORF">TGAM01_v210219</name>
</gene>
<evidence type="ECO:0000256" key="1">
    <source>
        <dbReference type="SAM" id="MobiDB-lite"/>
    </source>
</evidence>
<evidence type="ECO:0000313" key="3">
    <source>
        <dbReference type="Proteomes" id="UP000054821"/>
    </source>
</evidence>
<accession>A0A2P4Z9E5</accession>
<dbReference type="EMBL" id="JPDN02000058">
    <property type="protein sequence ID" value="PON20934.1"/>
    <property type="molecule type" value="Genomic_DNA"/>
</dbReference>
<dbReference type="Proteomes" id="UP000054821">
    <property type="component" value="Unassembled WGS sequence"/>
</dbReference>
<organism evidence="2 3">
    <name type="scientific">Trichoderma gamsii</name>
    <dbReference type="NCBI Taxonomy" id="398673"/>
    <lineage>
        <taxon>Eukaryota</taxon>
        <taxon>Fungi</taxon>
        <taxon>Dikarya</taxon>
        <taxon>Ascomycota</taxon>
        <taxon>Pezizomycotina</taxon>
        <taxon>Sordariomycetes</taxon>
        <taxon>Hypocreomycetidae</taxon>
        <taxon>Hypocreales</taxon>
        <taxon>Hypocreaceae</taxon>
        <taxon>Trichoderma</taxon>
    </lineage>
</organism>
<name>A0A2P4Z9E5_9HYPO</name>
<sequence length="192" mass="20828">MFRFLQPQRRGIGFQSLGLVAADCGKGSKDGRAQNKLSHEKKDRALVAVSSEGIVTHASQPKKRRSCSPTGTPAFGTEYQRSPPRKSFGSRTPPRVASHLVCSNCLLLPPGAAQFSRIEIGDRRRRVFDASPVSTKYRSTSTKLLPAKHSGGHLRLASPAWRPSQMQPVLAIPWASREPVGATEAKVRGSSS</sequence>
<dbReference type="RefSeq" id="XP_018658664.1">
    <property type="nucleotide sequence ID" value="XM_018808129.1"/>
</dbReference>
<dbReference type="AlphaFoldDB" id="A0A2P4Z9E5"/>